<dbReference type="Proteomes" id="UP000664332">
    <property type="component" value="Unassembled WGS sequence"/>
</dbReference>
<name>A0A939IWC3_9CORY</name>
<keyword evidence="1" id="KW-1133">Transmembrane helix</keyword>
<feature type="transmembrane region" description="Helical" evidence="1">
    <location>
        <begin position="106"/>
        <end position="133"/>
    </location>
</feature>
<evidence type="ECO:0000256" key="1">
    <source>
        <dbReference type="SAM" id="Phobius"/>
    </source>
</evidence>
<proteinExistence type="predicted"/>
<feature type="transmembrane region" description="Helical" evidence="1">
    <location>
        <begin position="153"/>
        <end position="174"/>
    </location>
</feature>
<keyword evidence="3" id="KW-1185">Reference proteome</keyword>
<feature type="transmembrane region" description="Helical" evidence="1">
    <location>
        <begin position="17"/>
        <end position="38"/>
    </location>
</feature>
<keyword evidence="1" id="KW-0472">Membrane</keyword>
<comment type="caution">
    <text evidence="2">The sequence shown here is derived from an EMBL/GenBank/DDBJ whole genome shotgun (WGS) entry which is preliminary data.</text>
</comment>
<reference evidence="2" key="1">
    <citation type="submission" date="2021-03" db="EMBL/GenBank/DDBJ databases">
        <authorList>
            <person name="Sun Q."/>
        </authorList>
    </citation>
    <scope>NUCLEOTIDE SEQUENCE</scope>
    <source>
        <strain evidence="2">CCM 8862</strain>
    </source>
</reference>
<dbReference type="EMBL" id="JAFLEQ010000017">
    <property type="protein sequence ID" value="MBN9645141.1"/>
    <property type="molecule type" value="Genomic_DNA"/>
</dbReference>
<dbReference type="RefSeq" id="WP_207279614.1">
    <property type="nucleotide sequence ID" value="NZ_JAFLEQ010000017.1"/>
</dbReference>
<evidence type="ECO:0000313" key="2">
    <source>
        <dbReference type="EMBL" id="MBN9645141.1"/>
    </source>
</evidence>
<organism evidence="2 3">
    <name type="scientific">Corynebacterium mendelii</name>
    <dbReference type="NCBI Taxonomy" id="2765362"/>
    <lineage>
        <taxon>Bacteria</taxon>
        <taxon>Bacillati</taxon>
        <taxon>Actinomycetota</taxon>
        <taxon>Actinomycetes</taxon>
        <taxon>Mycobacteriales</taxon>
        <taxon>Corynebacteriaceae</taxon>
        <taxon>Corynebacterium</taxon>
    </lineage>
</organism>
<feature type="transmembrane region" description="Helical" evidence="1">
    <location>
        <begin position="181"/>
        <end position="201"/>
    </location>
</feature>
<gene>
    <name evidence="2" type="ORF">JZY06_11050</name>
</gene>
<feature type="transmembrane region" description="Helical" evidence="1">
    <location>
        <begin position="234"/>
        <end position="252"/>
    </location>
</feature>
<evidence type="ECO:0000313" key="3">
    <source>
        <dbReference type="Proteomes" id="UP000664332"/>
    </source>
</evidence>
<feature type="transmembrane region" description="Helical" evidence="1">
    <location>
        <begin position="58"/>
        <end position="80"/>
    </location>
</feature>
<protein>
    <submittedName>
        <fullName evidence="2">Multidrug ABC transporter permease</fullName>
    </submittedName>
</protein>
<sequence>MLNQIKAEWTKLVTTKAVWWTTFIFLLLSIGMSAIAALSAKLGARDAGVDAGFLTPDMALNGLFALGLPVLMIQAAMVFTSEYRHNIASMTFSANPHRTQVIVAKWLLYGVIATVLTFVAVIGAYWVGIQIASGAADSSMVFSFSDDTARRLMWVYPLYAFTLVTLTIGVALLIRQTAGVVSLMLIWFIALEAVIGMLWTLGEKVVRFLPFTNFNAFMRETDVAGSPLSWQQSLWLYLAWVAAIFIIGTVVANRRDV</sequence>
<accession>A0A939IWC3</accession>
<keyword evidence="1" id="KW-0812">Transmembrane</keyword>
<dbReference type="AlphaFoldDB" id="A0A939IWC3"/>